<dbReference type="InterPro" id="IPR000182">
    <property type="entry name" value="GNAT_dom"/>
</dbReference>
<dbReference type="InterPro" id="IPR016181">
    <property type="entry name" value="Acyl_CoA_acyltransferase"/>
</dbReference>
<dbReference type="GO" id="GO:0008999">
    <property type="term" value="F:protein-N-terminal-alanine acetyltransferase activity"/>
    <property type="evidence" value="ECO:0007669"/>
    <property type="project" value="UniProtKB-EC"/>
</dbReference>
<dbReference type="Pfam" id="PF00583">
    <property type="entry name" value="Acetyltransf_1"/>
    <property type="match status" value="1"/>
</dbReference>
<name>A0ABY7K660_9ACTN</name>
<evidence type="ECO:0000313" key="5">
    <source>
        <dbReference type="EMBL" id="WAX58814.1"/>
    </source>
</evidence>
<comment type="similarity">
    <text evidence="3">Belongs to the acetyltransferase family. RimI subfamily.</text>
</comment>
<gene>
    <name evidence="5" type="primary">rimI</name>
    <name evidence="5" type="ORF">M6B22_08620</name>
</gene>
<dbReference type="PROSITE" id="PS51186">
    <property type="entry name" value="GNAT"/>
    <property type="match status" value="1"/>
</dbReference>
<reference evidence="5" key="1">
    <citation type="submission" date="2022-05" db="EMBL/GenBank/DDBJ databases">
        <title>Jatrophihabitans sp. SB3-54 whole genome sequence.</title>
        <authorList>
            <person name="Suh M.K."/>
            <person name="Eom M.K."/>
            <person name="Kim J.S."/>
            <person name="Kim H.S."/>
            <person name="Do H.E."/>
            <person name="Shin Y.K."/>
            <person name="Lee J.-S."/>
        </authorList>
    </citation>
    <scope>NUCLEOTIDE SEQUENCE</scope>
    <source>
        <strain evidence="5">SB3-54</strain>
    </source>
</reference>
<comment type="subcellular location">
    <subcellularLocation>
        <location evidence="3">Cytoplasm</location>
    </subcellularLocation>
</comment>
<organism evidence="5 6">
    <name type="scientific">Jatrophihabitans cynanchi</name>
    <dbReference type="NCBI Taxonomy" id="2944128"/>
    <lineage>
        <taxon>Bacteria</taxon>
        <taxon>Bacillati</taxon>
        <taxon>Actinomycetota</taxon>
        <taxon>Actinomycetes</taxon>
        <taxon>Jatrophihabitantales</taxon>
        <taxon>Jatrophihabitantaceae</taxon>
        <taxon>Jatrophihabitans</taxon>
    </lineage>
</organism>
<dbReference type="Gene3D" id="3.40.630.30">
    <property type="match status" value="1"/>
</dbReference>
<evidence type="ECO:0000256" key="2">
    <source>
        <dbReference type="ARBA" id="ARBA00023315"/>
    </source>
</evidence>
<proteinExistence type="inferred from homology"/>
<dbReference type="NCBIfam" id="TIGR01575">
    <property type="entry name" value="rimI"/>
    <property type="match status" value="1"/>
</dbReference>
<dbReference type="InterPro" id="IPR050832">
    <property type="entry name" value="Bact_Acetyltransf"/>
</dbReference>
<dbReference type="EMBL" id="CP097463">
    <property type="protein sequence ID" value="WAX58814.1"/>
    <property type="molecule type" value="Genomic_DNA"/>
</dbReference>
<dbReference type="Proteomes" id="UP001164693">
    <property type="component" value="Chromosome"/>
</dbReference>
<protein>
    <recommendedName>
        <fullName evidence="3">[Ribosomal protein bS18]-alanine N-acetyltransferase</fullName>
        <ecNumber evidence="3">2.3.1.266</ecNumber>
    </recommendedName>
</protein>
<keyword evidence="1 5" id="KW-0808">Transferase</keyword>
<comment type="catalytic activity">
    <reaction evidence="3">
        <text>N-terminal L-alanyl-[ribosomal protein bS18] + acetyl-CoA = N-terminal N(alpha)-acetyl-L-alanyl-[ribosomal protein bS18] + CoA + H(+)</text>
        <dbReference type="Rhea" id="RHEA:43756"/>
        <dbReference type="Rhea" id="RHEA-COMP:10676"/>
        <dbReference type="Rhea" id="RHEA-COMP:10677"/>
        <dbReference type="ChEBI" id="CHEBI:15378"/>
        <dbReference type="ChEBI" id="CHEBI:57287"/>
        <dbReference type="ChEBI" id="CHEBI:57288"/>
        <dbReference type="ChEBI" id="CHEBI:64718"/>
        <dbReference type="ChEBI" id="CHEBI:83683"/>
        <dbReference type="EC" id="2.3.1.266"/>
    </reaction>
</comment>
<keyword evidence="5" id="KW-0687">Ribonucleoprotein</keyword>
<keyword evidence="3" id="KW-0963">Cytoplasm</keyword>
<evidence type="ECO:0000256" key="1">
    <source>
        <dbReference type="ARBA" id="ARBA00022679"/>
    </source>
</evidence>
<keyword evidence="6" id="KW-1185">Reference proteome</keyword>
<keyword evidence="5" id="KW-0689">Ribosomal protein</keyword>
<evidence type="ECO:0000259" key="4">
    <source>
        <dbReference type="PROSITE" id="PS51186"/>
    </source>
</evidence>
<evidence type="ECO:0000313" key="6">
    <source>
        <dbReference type="Proteomes" id="UP001164693"/>
    </source>
</evidence>
<evidence type="ECO:0000256" key="3">
    <source>
        <dbReference type="RuleBase" id="RU363094"/>
    </source>
</evidence>
<feature type="domain" description="N-acetyltransferase" evidence="4">
    <location>
        <begin position="9"/>
        <end position="155"/>
    </location>
</feature>
<dbReference type="EC" id="2.3.1.266" evidence="3"/>
<dbReference type="SUPFAM" id="SSF55729">
    <property type="entry name" value="Acyl-CoA N-acyltransferases (Nat)"/>
    <property type="match status" value="1"/>
</dbReference>
<dbReference type="InterPro" id="IPR006464">
    <property type="entry name" value="AcTrfase_RimI/Ard1"/>
</dbReference>
<sequence length="155" mass="16853">MSAEPAGVTEIVPMTAAHVDALMPYERAMFGTEAWTANGYRNELADTRHRYYLAAEGAGGELLGWAGVRVIEDSAEILTVGVVPSARRQGLAARLLDALLTEARRRGAAEAFLEVRVDNAPARALYLREGFAELGVRRGYYDNGRVDAVVMTRAL</sequence>
<accession>A0ABY7K660</accession>
<dbReference type="RefSeq" id="WP_269445357.1">
    <property type="nucleotide sequence ID" value="NZ_CP097463.1"/>
</dbReference>
<dbReference type="PANTHER" id="PTHR43877">
    <property type="entry name" value="AMINOALKYLPHOSPHONATE N-ACETYLTRANSFERASE-RELATED-RELATED"/>
    <property type="match status" value="1"/>
</dbReference>
<dbReference type="GO" id="GO:0005840">
    <property type="term" value="C:ribosome"/>
    <property type="evidence" value="ECO:0007669"/>
    <property type="project" value="UniProtKB-KW"/>
</dbReference>
<comment type="function">
    <text evidence="3">Acetylates the N-terminal alanine of ribosomal protein bS18.</text>
</comment>
<keyword evidence="2 5" id="KW-0012">Acyltransferase</keyword>